<sequence>SGLGRLSREKSFFIFHPHDREYLILICYSFWDKCFLYHCSGSVLFHSTHPIIGNKRIRGTKRLNKKLHLN</sequence>
<dbReference type="Proteomes" id="UP000694559">
    <property type="component" value="Unplaced"/>
</dbReference>
<proteinExistence type="predicted"/>
<name>A0A8C6VIA1_NAJNA</name>
<dbReference type="OrthoDB" id="10413949at2759"/>
<dbReference type="Ensembl" id="ENSNNAT00000003613.1">
    <property type="protein sequence ID" value="ENSNNAP00000003450.1"/>
    <property type="gene ID" value="ENSNNAG00000002357.1"/>
</dbReference>
<accession>A0A8C6VIA1</accession>
<reference evidence="1" key="1">
    <citation type="submission" date="2025-08" db="UniProtKB">
        <authorList>
            <consortium name="Ensembl"/>
        </authorList>
    </citation>
    <scope>IDENTIFICATION</scope>
</reference>
<keyword evidence="2" id="KW-1185">Reference proteome</keyword>
<protein>
    <submittedName>
        <fullName evidence="1">Uncharacterized protein</fullName>
    </submittedName>
</protein>
<reference evidence="1" key="2">
    <citation type="submission" date="2025-09" db="UniProtKB">
        <authorList>
            <consortium name="Ensembl"/>
        </authorList>
    </citation>
    <scope>IDENTIFICATION</scope>
</reference>
<organism evidence="1 2">
    <name type="scientific">Naja naja</name>
    <name type="common">Indian cobra</name>
    <dbReference type="NCBI Taxonomy" id="35670"/>
    <lineage>
        <taxon>Eukaryota</taxon>
        <taxon>Metazoa</taxon>
        <taxon>Chordata</taxon>
        <taxon>Craniata</taxon>
        <taxon>Vertebrata</taxon>
        <taxon>Euteleostomi</taxon>
        <taxon>Lepidosauria</taxon>
        <taxon>Squamata</taxon>
        <taxon>Bifurcata</taxon>
        <taxon>Unidentata</taxon>
        <taxon>Episquamata</taxon>
        <taxon>Toxicofera</taxon>
        <taxon>Serpentes</taxon>
        <taxon>Colubroidea</taxon>
        <taxon>Elapidae</taxon>
        <taxon>Elapinae</taxon>
        <taxon>Naja</taxon>
    </lineage>
</organism>
<dbReference type="AlphaFoldDB" id="A0A8C6VIA1"/>
<evidence type="ECO:0000313" key="1">
    <source>
        <dbReference type="Ensembl" id="ENSNNAP00000003450.1"/>
    </source>
</evidence>
<evidence type="ECO:0000313" key="2">
    <source>
        <dbReference type="Proteomes" id="UP000694559"/>
    </source>
</evidence>